<evidence type="ECO:0000256" key="1">
    <source>
        <dbReference type="SAM" id="MobiDB-lite"/>
    </source>
</evidence>
<proteinExistence type="predicted"/>
<dbReference type="EMBL" id="LAZR01018653">
    <property type="protein sequence ID" value="KKL95531.1"/>
    <property type="molecule type" value="Genomic_DNA"/>
</dbReference>
<organism evidence="2">
    <name type="scientific">marine sediment metagenome</name>
    <dbReference type="NCBI Taxonomy" id="412755"/>
    <lineage>
        <taxon>unclassified sequences</taxon>
        <taxon>metagenomes</taxon>
        <taxon>ecological metagenomes</taxon>
    </lineage>
</organism>
<reference evidence="2" key="1">
    <citation type="journal article" date="2015" name="Nature">
        <title>Complex archaea that bridge the gap between prokaryotes and eukaryotes.</title>
        <authorList>
            <person name="Spang A."/>
            <person name="Saw J.H."/>
            <person name="Jorgensen S.L."/>
            <person name="Zaremba-Niedzwiedzka K."/>
            <person name="Martijn J."/>
            <person name="Lind A.E."/>
            <person name="van Eijk R."/>
            <person name="Schleper C."/>
            <person name="Guy L."/>
            <person name="Ettema T.J."/>
        </authorList>
    </citation>
    <scope>NUCLEOTIDE SEQUENCE</scope>
</reference>
<gene>
    <name evidence="2" type="ORF">LCGC14_1853650</name>
</gene>
<dbReference type="AlphaFoldDB" id="A0A0F9GXV9"/>
<sequence>MAREPVDGHEDLGGSQEFGPWYDTQTGQQFARLPMDPRAFQRYARRGWMPGTPPVELKAKWEAGEADRAAANAAEVARFSTTEEGKKIVDEAKGDQSTGASTEKVADAVIDKLIKLGIIKVPVENEINQETEAAADLEEAGNQLKLL</sequence>
<accession>A0A0F9GXV9</accession>
<comment type="caution">
    <text evidence="2">The sequence shown here is derived from an EMBL/GenBank/DDBJ whole genome shotgun (WGS) entry which is preliminary data.</text>
</comment>
<name>A0A0F9GXV9_9ZZZZ</name>
<feature type="compositionally biased region" description="Basic and acidic residues" evidence="1">
    <location>
        <begin position="1"/>
        <end position="12"/>
    </location>
</feature>
<feature type="region of interest" description="Disordered" evidence="1">
    <location>
        <begin position="1"/>
        <end position="28"/>
    </location>
</feature>
<protein>
    <submittedName>
        <fullName evidence="2">Uncharacterized protein</fullName>
    </submittedName>
</protein>
<evidence type="ECO:0000313" key="2">
    <source>
        <dbReference type="EMBL" id="KKL95531.1"/>
    </source>
</evidence>